<dbReference type="AlphaFoldDB" id="A0AAV2BWU2"/>
<dbReference type="Proteomes" id="UP001497382">
    <property type="component" value="Unassembled WGS sequence"/>
</dbReference>
<sequence length="165" mass="18649">MVFAMNIFTEALLFSEDLLIDIMERNNLTWTPATSGNTYRHLVESKFTPAIGDAVSNFSKLPHSSMTFAIYGMQPYFPRGYNPRDFLHYCGVLAQQAANECANGNDEFADQVVLSIASYLKQMKGSGEFSRKGGWFAIRREGAESCVHWQKQTIRNLETKICNSK</sequence>
<reference evidence="1 2" key="1">
    <citation type="submission" date="2024-04" db="EMBL/GenBank/DDBJ databases">
        <authorList>
            <person name="Rising A."/>
            <person name="Reimegard J."/>
            <person name="Sonavane S."/>
            <person name="Akerstrom W."/>
            <person name="Nylinder S."/>
            <person name="Hedman E."/>
            <person name="Kallberg Y."/>
        </authorList>
    </citation>
    <scope>NUCLEOTIDE SEQUENCE [LARGE SCALE GENOMIC DNA]</scope>
</reference>
<keyword evidence="2" id="KW-1185">Reference proteome</keyword>
<name>A0AAV2BWU2_9ARAC</name>
<comment type="caution">
    <text evidence="1">The sequence shown here is derived from an EMBL/GenBank/DDBJ whole genome shotgun (WGS) entry which is preliminary data.</text>
</comment>
<evidence type="ECO:0000313" key="1">
    <source>
        <dbReference type="EMBL" id="CAL1299808.1"/>
    </source>
</evidence>
<protein>
    <submittedName>
        <fullName evidence="1">Uncharacterized protein</fullName>
    </submittedName>
</protein>
<dbReference type="EMBL" id="CAXIEN010000519">
    <property type="protein sequence ID" value="CAL1299808.1"/>
    <property type="molecule type" value="Genomic_DNA"/>
</dbReference>
<evidence type="ECO:0000313" key="2">
    <source>
        <dbReference type="Proteomes" id="UP001497382"/>
    </source>
</evidence>
<proteinExistence type="predicted"/>
<accession>A0AAV2BWU2</accession>
<organism evidence="1 2">
    <name type="scientific">Larinioides sclopetarius</name>
    <dbReference type="NCBI Taxonomy" id="280406"/>
    <lineage>
        <taxon>Eukaryota</taxon>
        <taxon>Metazoa</taxon>
        <taxon>Ecdysozoa</taxon>
        <taxon>Arthropoda</taxon>
        <taxon>Chelicerata</taxon>
        <taxon>Arachnida</taxon>
        <taxon>Araneae</taxon>
        <taxon>Araneomorphae</taxon>
        <taxon>Entelegynae</taxon>
        <taxon>Araneoidea</taxon>
        <taxon>Araneidae</taxon>
        <taxon>Larinioides</taxon>
    </lineage>
</organism>
<gene>
    <name evidence="1" type="ORF">LARSCL_LOCUS21587</name>
</gene>